<accession>A0A838Y053</accession>
<comment type="similarity">
    <text evidence="2 13">Belongs to the NhaB Na(+)/H(+) (TC 2.A.34) antiporter family.</text>
</comment>
<keyword evidence="9 13" id="KW-0915">Sodium</keyword>
<evidence type="ECO:0000256" key="2">
    <source>
        <dbReference type="ARBA" id="ARBA00006036"/>
    </source>
</evidence>
<name>A0A838Y053_9GAMM</name>
<comment type="caution">
    <text evidence="13">Lacks conserved residue(s) required for the propagation of feature annotation.</text>
</comment>
<evidence type="ECO:0000256" key="5">
    <source>
        <dbReference type="ARBA" id="ARBA00022475"/>
    </source>
</evidence>
<dbReference type="PANTHER" id="PTHR43302:SF1">
    <property type="entry name" value="NA(+)_H(+) ANTIPORTER NHAB"/>
    <property type="match status" value="1"/>
</dbReference>
<evidence type="ECO:0000256" key="8">
    <source>
        <dbReference type="ARBA" id="ARBA00022989"/>
    </source>
</evidence>
<comment type="subcellular location">
    <subcellularLocation>
        <location evidence="1 13">Cell membrane</location>
        <topology evidence="1 13">Multi-pass membrane protein</topology>
    </subcellularLocation>
</comment>
<feature type="transmembrane region" description="Helical" evidence="13">
    <location>
        <begin position="72"/>
        <end position="92"/>
    </location>
</feature>
<feature type="transmembrane region" description="Helical" evidence="13">
    <location>
        <begin position="137"/>
        <end position="168"/>
    </location>
</feature>
<keyword evidence="6" id="KW-0997">Cell inner membrane</keyword>
<evidence type="ECO:0000256" key="10">
    <source>
        <dbReference type="ARBA" id="ARBA00023065"/>
    </source>
</evidence>
<keyword evidence="10 13" id="KW-0406">Ion transport</keyword>
<comment type="catalytic activity">
    <reaction evidence="13">
        <text>2 Na(+)(in) + 3 H(+)(out) = 2 Na(+)(out) + 3 H(+)(in)</text>
        <dbReference type="Rhea" id="RHEA:29247"/>
        <dbReference type="ChEBI" id="CHEBI:15378"/>
        <dbReference type="ChEBI" id="CHEBI:29101"/>
    </reaction>
</comment>
<keyword evidence="4 13" id="KW-0050">Antiport</keyword>
<dbReference type="AlphaFoldDB" id="A0A838Y053"/>
<evidence type="ECO:0000256" key="6">
    <source>
        <dbReference type="ARBA" id="ARBA00022519"/>
    </source>
</evidence>
<reference evidence="14 15" key="1">
    <citation type="submission" date="2020-06" db="EMBL/GenBank/DDBJ databases">
        <title>Dysbiosis in marine aquaculture revealed through microbiome analysis: reverse ecology for environmental sustainability.</title>
        <authorList>
            <person name="Haro-Moreno J.M."/>
            <person name="Coutinho F.H."/>
            <person name="Zaragoza-Solas A."/>
            <person name="Picazo A."/>
            <person name="Almagro-Moreno S."/>
            <person name="Lopez-Perez M."/>
        </authorList>
    </citation>
    <scope>NUCLEOTIDE SEQUENCE [LARGE SCALE GENOMIC DNA]</scope>
    <source>
        <strain evidence="14">MCMED-G41</strain>
    </source>
</reference>
<dbReference type="InterPro" id="IPR004671">
    <property type="entry name" value="Na+/H+_antiporter_NhaB"/>
</dbReference>
<gene>
    <name evidence="13 14" type="primary">nhaB</name>
    <name evidence="14" type="ORF">H2072_03845</name>
</gene>
<comment type="caution">
    <text evidence="14">The sequence shown here is derived from an EMBL/GenBank/DDBJ whole genome shotgun (WGS) entry which is preliminary data.</text>
</comment>
<evidence type="ECO:0000256" key="3">
    <source>
        <dbReference type="ARBA" id="ARBA00022448"/>
    </source>
</evidence>
<keyword evidence="11 13" id="KW-0472">Membrane</keyword>
<evidence type="ECO:0000256" key="11">
    <source>
        <dbReference type="ARBA" id="ARBA00023136"/>
    </source>
</evidence>
<proteinExistence type="inferred from homology"/>
<feature type="transmembrane region" description="Helical" evidence="13">
    <location>
        <begin position="305"/>
        <end position="336"/>
    </location>
</feature>
<dbReference type="HAMAP" id="MF_01599">
    <property type="entry name" value="NhaB"/>
    <property type="match status" value="1"/>
</dbReference>
<evidence type="ECO:0000256" key="1">
    <source>
        <dbReference type="ARBA" id="ARBA00004651"/>
    </source>
</evidence>
<dbReference type="NCBIfam" id="NF007093">
    <property type="entry name" value="PRK09547.1"/>
    <property type="match status" value="1"/>
</dbReference>
<keyword evidence="3 13" id="KW-0813">Transport</keyword>
<evidence type="ECO:0000313" key="14">
    <source>
        <dbReference type="EMBL" id="MBA4692860.1"/>
    </source>
</evidence>
<feature type="transmembrane region" description="Helical" evidence="13">
    <location>
        <begin position="21"/>
        <end position="40"/>
    </location>
</feature>
<comment type="function">
    <text evidence="13">Na(+)/H(+) antiporter that extrudes sodium in exchange for external protons.</text>
</comment>
<feature type="transmembrane region" description="Helical" evidence="13">
    <location>
        <begin position="356"/>
        <end position="374"/>
    </location>
</feature>
<dbReference type="GO" id="GO:0015385">
    <property type="term" value="F:sodium:proton antiporter activity"/>
    <property type="evidence" value="ECO:0007669"/>
    <property type="project" value="InterPro"/>
</dbReference>
<keyword evidence="12 13" id="KW-0739">Sodium transport</keyword>
<dbReference type="GO" id="GO:0005886">
    <property type="term" value="C:plasma membrane"/>
    <property type="evidence" value="ECO:0007669"/>
    <property type="project" value="UniProtKB-SubCell"/>
</dbReference>
<feature type="transmembrane region" description="Helical" evidence="13">
    <location>
        <begin position="484"/>
        <end position="502"/>
    </location>
</feature>
<evidence type="ECO:0000256" key="9">
    <source>
        <dbReference type="ARBA" id="ARBA00023053"/>
    </source>
</evidence>
<dbReference type="Pfam" id="PF06450">
    <property type="entry name" value="NhaB"/>
    <property type="match status" value="1"/>
</dbReference>
<keyword evidence="7 13" id="KW-0812">Transmembrane</keyword>
<dbReference type="EMBL" id="JACETL010000049">
    <property type="protein sequence ID" value="MBA4692860.1"/>
    <property type="molecule type" value="Genomic_DNA"/>
</dbReference>
<dbReference type="PANTHER" id="PTHR43302">
    <property type="entry name" value="TRANSPORTER ARSB-RELATED"/>
    <property type="match status" value="1"/>
</dbReference>
<evidence type="ECO:0000256" key="12">
    <source>
        <dbReference type="ARBA" id="ARBA00023201"/>
    </source>
</evidence>
<organism evidence="14 15">
    <name type="scientific">SAR86 cluster bacterium</name>
    <dbReference type="NCBI Taxonomy" id="2030880"/>
    <lineage>
        <taxon>Bacteria</taxon>
        <taxon>Pseudomonadati</taxon>
        <taxon>Pseudomonadota</taxon>
        <taxon>Gammaproteobacteria</taxon>
        <taxon>SAR86 cluster</taxon>
    </lineage>
</organism>
<feature type="transmembrane region" description="Helical" evidence="13">
    <location>
        <begin position="395"/>
        <end position="419"/>
    </location>
</feature>
<dbReference type="Proteomes" id="UP000551848">
    <property type="component" value="Unassembled WGS sequence"/>
</dbReference>
<evidence type="ECO:0000313" key="15">
    <source>
        <dbReference type="Proteomes" id="UP000551848"/>
    </source>
</evidence>
<evidence type="ECO:0000256" key="7">
    <source>
        <dbReference type="ARBA" id="ARBA00022692"/>
    </source>
</evidence>
<keyword evidence="8 13" id="KW-1133">Transmembrane helix</keyword>
<sequence length="503" mass="55422">MVNNLYKMFLGDSPDWYKNTIIAFLIINPITLFVLSFLGIKATFIVGWMILLEFIFTLALALKCYPLQPGGLITIQALFLGLTTPYTLLYEIEHNLEVILLLVFMVAGIYFMKNLMLTIFTKLLLTIQSKIKLSLMFCFVSAFLSAFLDALTVTAVLIAVAVGFYRIFHLASAGKEFSSGDHDYYDNSLLSSTGIEDLENFKAFLRDLIMHGVVGTALGGVCTIVGEPQNLLIANVAGWEFIEFMVKMSPITVPVFIAGMITCYGIEKLHLCGFGNQLPEKIKNIFHDYNDYEISQRTELSNMELYVEMLVGVFLIIALALHLAAVGIIGLGVIILLTSFKGITHEHDLGDAFKEALPFTALLVVFFGVVSVIADQELFTPIISYVLAQETSSQAPIFFVANGVLSAISDNVFVATIYINEIKDALDMNIISRAQFDKLAIAINTGTNIPSIATPNGQAAFLFLLTSSLAPLINLSYMRMVIMALPYTIVLSIVGFLAVITFL</sequence>
<protein>
    <recommendedName>
        <fullName evidence="13">Na(+)/H(+) antiporter NhaB</fullName>
    </recommendedName>
    <alternativeName>
        <fullName evidence="13">Sodium/proton antiporter NhaB</fullName>
    </alternativeName>
</protein>
<keyword evidence="5 13" id="KW-1003">Cell membrane</keyword>
<feature type="transmembrane region" description="Helical" evidence="13">
    <location>
        <begin position="46"/>
        <end position="65"/>
    </location>
</feature>
<evidence type="ECO:0000256" key="13">
    <source>
        <dbReference type="HAMAP-Rule" id="MF_01599"/>
    </source>
</evidence>
<evidence type="ECO:0000256" key="4">
    <source>
        <dbReference type="ARBA" id="ARBA00022449"/>
    </source>
</evidence>
<feature type="transmembrane region" description="Helical" evidence="13">
    <location>
        <begin position="98"/>
        <end position="125"/>
    </location>
</feature>